<reference evidence="2" key="1">
    <citation type="submission" date="2020-02" db="EMBL/GenBank/DDBJ databases">
        <authorList>
            <person name="Meier V. D."/>
        </authorList>
    </citation>
    <scope>NUCLEOTIDE SEQUENCE</scope>
    <source>
        <strain evidence="2">AVDCRST_MAG93</strain>
    </source>
</reference>
<dbReference type="EMBL" id="CADCTR010001572">
    <property type="protein sequence ID" value="CAA9301802.1"/>
    <property type="molecule type" value="Genomic_DNA"/>
</dbReference>
<proteinExistence type="predicted"/>
<protein>
    <submittedName>
        <fullName evidence="2">Uncharacterized protein</fullName>
    </submittedName>
</protein>
<sequence>QTGLSTMVFQDMDGDGSGNVYLSGKYDADSSSNLSMNAFARKLNSSGTVLFTKTYGTPAYDDARGIATISGSEVYVTGETQGSLAHTNRGGPENRDGYLRKFSSSGGTVWTR</sequence>
<dbReference type="AlphaFoldDB" id="A0A6J4KDA8"/>
<organism evidence="2">
    <name type="scientific">uncultured Chloroflexia bacterium</name>
    <dbReference type="NCBI Taxonomy" id="1672391"/>
    <lineage>
        <taxon>Bacteria</taxon>
        <taxon>Bacillati</taxon>
        <taxon>Chloroflexota</taxon>
        <taxon>Chloroflexia</taxon>
        <taxon>environmental samples</taxon>
    </lineage>
</organism>
<feature type="compositionally biased region" description="Polar residues" evidence="1">
    <location>
        <begin position="102"/>
        <end position="112"/>
    </location>
</feature>
<feature type="non-terminal residue" evidence="2">
    <location>
        <position position="1"/>
    </location>
</feature>
<evidence type="ECO:0000313" key="2">
    <source>
        <dbReference type="EMBL" id="CAA9301802.1"/>
    </source>
</evidence>
<feature type="region of interest" description="Disordered" evidence="1">
    <location>
        <begin position="80"/>
        <end position="112"/>
    </location>
</feature>
<name>A0A6J4KDA8_9CHLR</name>
<accession>A0A6J4KDA8</accession>
<gene>
    <name evidence="2" type="ORF">AVDCRST_MAG93-4660</name>
</gene>
<evidence type="ECO:0000256" key="1">
    <source>
        <dbReference type="SAM" id="MobiDB-lite"/>
    </source>
</evidence>